<reference evidence="3" key="1">
    <citation type="submission" date="2016-10" db="EMBL/GenBank/DDBJ databases">
        <authorList>
            <person name="Varghese N."/>
            <person name="Submissions S."/>
        </authorList>
    </citation>
    <scope>NUCLEOTIDE SEQUENCE [LARGE SCALE GENOMIC DNA]</scope>
    <source>
        <strain evidence="3">KPR-1</strain>
    </source>
</reference>
<gene>
    <name evidence="2" type="ORF">SAMN02910418_01884</name>
</gene>
<feature type="domain" description="Metallo-beta-lactamase" evidence="1">
    <location>
        <begin position="53"/>
        <end position="228"/>
    </location>
</feature>
<dbReference type="RefSeq" id="WP_092565255.1">
    <property type="nucleotide sequence ID" value="NZ_FNQV01000011.1"/>
</dbReference>
<evidence type="ECO:0000259" key="1">
    <source>
        <dbReference type="Pfam" id="PF12706"/>
    </source>
</evidence>
<organism evidence="2 3">
    <name type="scientific">Bowdeniella nasicola</name>
    <dbReference type="NCBI Taxonomy" id="208480"/>
    <lineage>
        <taxon>Bacteria</taxon>
        <taxon>Bacillati</taxon>
        <taxon>Actinomycetota</taxon>
        <taxon>Actinomycetes</taxon>
        <taxon>Actinomycetales</taxon>
        <taxon>Actinomycetaceae</taxon>
        <taxon>Bowdeniella</taxon>
    </lineage>
</organism>
<evidence type="ECO:0000313" key="3">
    <source>
        <dbReference type="Proteomes" id="UP000199288"/>
    </source>
</evidence>
<dbReference type="SUPFAM" id="SSF56281">
    <property type="entry name" value="Metallo-hydrolase/oxidoreductase"/>
    <property type="match status" value="1"/>
</dbReference>
<proteinExistence type="predicted"/>
<dbReference type="InterPro" id="IPR036866">
    <property type="entry name" value="RibonucZ/Hydroxyglut_hydro"/>
</dbReference>
<dbReference type="Pfam" id="PF12706">
    <property type="entry name" value="Lactamase_B_2"/>
    <property type="match status" value="1"/>
</dbReference>
<protein>
    <submittedName>
        <fullName evidence="2">Ribonuclease BN, tRNA processing enzyme</fullName>
    </submittedName>
</protein>
<accession>A0A1H4C5P6</accession>
<dbReference type="Gene3D" id="3.60.15.10">
    <property type="entry name" value="Ribonuclease Z/Hydroxyacylglutathione hydrolase-like"/>
    <property type="match status" value="1"/>
</dbReference>
<dbReference type="Proteomes" id="UP000199288">
    <property type="component" value="Unassembled WGS sequence"/>
</dbReference>
<sequence>MKITVVGCSGSMSGPCSASSCYLVQADDAAGRRWSIALDMGSGALGALWQHCSPADLDGIVLSHMHADHMVDMIGMHVFRRWHPDGPLGPIPVLAPAGAVDRVRGVGGDGPEEDYAAEFDFIEHDPQAVRTMGPFTVESFPVWHPVPTYAVRITGPSCEREGSVTLSYSGDTDYCDGVIEAARGTDLFLCEAAFREGMDTVRGIHLTGRRAGKVAKAAKPATLVLTHIQPWTKPHDVLAECLDEWQGSTAIAQAGATFTI</sequence>
<evidence type="ECO:0000313" key="2">
    <source>
        <dbReference type="EMBL" id="SEA55676.1"/>
    </source>
</evidence>
<dbReference type="CDD" id="cd07716">
    <property type="entry name" value="RNaseZ_short-form-like_MBL-fold"/>
    <property type="match status" value="1"/>
</dbReference>
<dbReference type="EMBL" id="FNQV01000011">
    <property type="protein sequence ID" value="SEA55676.1"/>
    <property type="molecule type" value="Genomic_DNA"/>
</dbReference>
<dbReference type="PANTHER" id="PTHR46018:SF4">
    <property type="entry name" value="METALLO-HYDROLASE YHFI-RELATED"/>
    <property type="match status" value="1"/>
</dbReference>
<dbReference type="InterPro" id="IPR001279">
    <property type="entry name" value="Metallo-B-lactamas"/>
</dbReference>
<dbReference type="OrthoDB" id="9800940at2"/>
<dbReference type="PROSITE" id="PS51257">
    <property type="entry name" value="PROKAR_LIPOPROTEIN"/>
    <property type="match status" value="1"/>
</dbReference>
<name>A0A1H4C5P6_9ACTO</name>
<dbReference type="AlphaFoldDB" id="A0A1H4C5P6"/>
<dbReference type="GO" id="GO:0042781">
    <property type="term" value="F:3'-tRNA processing endoribonuclease activity"/>
    <property type="evidence" value="ECO:0007669"/>
    <property type="project" value="TreeGrafter"/>
</dbReference>
<keyword evidence="3" id="KW-1185">Reference proteome</keyword>
<dbReference type="PANTHER" id="PTHR46018">
    <property type="entry name" value="ZINC PHOSPHODIESTERASE ELAC PROTEIN 1"/>
    <property type="match status" value="1"/>
</dbReference>